<comment type="caution">
    <text evidence="1">The sequence shown here is derived from an EMBL/GenBank/DDBJ whole genome shotgun (WGS) entry which is preliminary data.</text>
</comment>
<proteinExistence type="predicted"/>
<keyword evidence="2" id="KW-1185">Reference proteome</keyword>
<sequence length="386" mass="43746">MFRSFCIISVCRCKMAAFGRTALVSALVRHFSGRRSCVRKLLETSQSLRLVSAAKSVERQRLVSSVSIFSWATQHRALSSETPYEEEEYPPLPEYSPSPESEQKDVFIVRVKGLPWTCSVEDLQKFFSECRIRNGVNGIHLTYHKNGKPTGQAFIELEDEEDVNKALEMHRQYLGPRYVEVYEVTNRDAEAILKGTGESLDGVVRIRGLPFTCTEKDVTEFFSGLNIVKDGVTLVMDRWGRSSGDAFVQFATQEMADEALKRDREVIGSRYIEVYPSKKSEIQAQYGRGRGDTTVTAFRTQKTSSVSLPTHYIHMRGLPYQATAGDVINFFHPIRVAKVLIEYGPDGRPSGEAAAHFTTRQDAVEAMTRDKQYIQDRYIELYLNST</sequence>
<organism evidence="1 2">
    <name type="scientific">Pangasianodon gigas</name>
    <name type="common">Mekong giant catfish</name>
    <name type="synonym">Pangasius gigas</name>
    <dbReference type="NCBI Taxonomy" id="30993"/>
    <lineage>
        <taxon>Eukaryota</taxon>
        <taxon>Metazoa</taxon>
        <taxon>Chordata</taxon>
        <taxon>Craniata</taxon>
        <taxon>Vertebrata</taxon>
        <taxon>Euteleostomi</taxon>
        <taxon>Actinopterygii</taxon>
        <taxon>Neopterygii</taxon>
        <taxon>Teleostei</taxon>
        <taxon>Ostariophysi</taxon>
        <taxon>Siluriformes</taxon>
        <taxon>Pangasiidae</taxon>
        <taxon>Pangasianodon</taxon>
    </lineage>
</organism>
<protein>
    <submittedName>
        <fullName evidence="1">Uncharacterized protein</fullName>
    </submittedName>
</protein>
<evidence type="ECO:0000313" key="2">
    <source>
        <dbReference type="Proteomes" id="UP000829447"/>
    </source>
</evidence>
<dbReference type="EMBL" id="CM040477">
    <property type="protein sequence ID" value="MCI4392724.1"/>
    <property type="molecule type" value="Genomic_DNA"/>
</dbReference>
<evidence type="ECO:0000313" key="1">
    <source>
        <dbReference type="EMBL" id="MCI4392724.1"/>
    </source>
</evidence>
<reference evidence="1 2" key="1">
    <citation type="journal article" date="2022" name="bioRxiv">
        <title>An ancient truncated duplication of the anti-Mullerian hormone receptor type 2 gene is a potential conserved master sex determinant in the Pangasiidae catfish family.</title>
        <authorList>
            <person name="Wen M."/>
            <person name="Pan Q."/>
            <person name="Jouanno E."/>
            <person name="Montfort J."/>
            <person name="Zahm M."/>
            <person name="Cabau C."/>
            <person name="Klopp C."/>
            <person name="Iampietro C."/>
            <person name="Roques C."/>
            <person name="Bouchez O."/>
            <person name="Castinel A."/>
            <person name="Donnadieu C."/>
            <person name="Parrinello H."/>
            <person name="Poncet C."/>
            <person name="Belmonte E."/>
            <person name="Gautier V."/>
            <person name="Avarre J.-C."/>
            <person name="Dugue R."/>
            <person name="Gustiano R."/>
            <person name="Ha T.T.T."/>
            <person name="Campet M."/>
            <person name="Sriphairoj K."/>
            <person name="Ribolli J."/>
            <person name="de Almeida F.L."/>
            <person name="Desvignes T."/>
            <person name="Postlethwait J.H."/>
            <person name="Bucao C.F."/>
            <person name="Robinson-Rechavi M."/>
            <person name="Bobe J."/>
            <person name="Herpin A."/>
            <person name="Guiguen Y."/>
        </authorList>
    </citation>
    <scope>NUCLEOTIDE SEQUENCE [LARGE SCALE GENOMIC DNA]</scope>
    <source>
        <strain evidence="1">YG-Dec2019</strain>
    </source>
</reference>
<gene>
    <name evidence="1" type="ORF">PGIGA_G00149190</name>
</gene>
<name>A0ACC5XMY3_PANGG</name>
<dbReference type="Proteomes" id="UP000829447">
    <property type="component" value="Linkage Group LG24"/>
</dbReference>
<accession>A0ACC5XMY3</accession>